<sequence>MDWKFITPGATWQGGIYERMFGVVKRSLRRTTGSTRGERLIEGKNYNRDNATINTENLQTKELTHQYTTACKRLDKLWKVWREEYLEELVLLKADYLRNIWKMGRVQRLIRGKDGICRPAVVRIASGSGLVRTVGISIPWGSPTENKIKKIVRLGSVAEMSEEDQRNVISLF</sequence>
<name>A0A182ER62_ONCOC</name>
<proteinExistence type="predicted"/>
<reference evidence="2 3" key="2">
    <citation type="submission" date="2018-08" db="EMBL/GenBank/DDBJ databases">
        <authorList>
            <person name="Laetsch R D."/>
            <person name="Stevens L."/>
            <person name="Kumar S."/>
            <person name="Blaxter L. M."/>
        </authorList>
    </citation>
    <scope>NUCLEOTIDE SEQUENCE [LARGE SCALE GENOMIC DNA]</scope>
</reference>
<dbReference type="Pfam" id="PF18701">
    <property type="entry name" value="DUF5641"/>
    <property type="match status" value="1"/>
</dbReference>
<dbReference type="STRING" id="42157.A0A182ER62"/>
<dbReference type="InterPro" id="IPR040676">
    <property type="entry name" value="DUF5641"/>
</dbReference>
<evidence type="ECO:0000313" key="2">
    <source>
        <dbReference type="EMBL" id="VDM94354.1"/>
    </source>
</evidence>
<dbReference type="Gene3D" id="3.30.420.10">
    <property type="entry name" value="Ribonuclease H-like superfamily/Ribonuclease H"/>
    <property type="match status" value="1"/>
</dbReference>
<dbReference type="AlphaFoldDB" id="A0A182ER62"/>
<gene>
    <name evidence="2" type="ORF">NOO_LOCUS10627</name>
</gene>
<dbReference type="WBParaSite" id="nOo.2.0.1.t10627-RA">
    <property type="protein sequence ID" value="nOo.2.0.1.t10627-RA"/>
    <property type="gene ID" value="nOo.2.0.1.g10627"/>
</dbReference>
<organism evidence="4">
    <name type="scientific">Onchocerca ochengi</name>
    <name type="common">Filarial nematode worm</name>
    <dbReference type="NCBI Taxonomy" id="42157"/>
    <lineage>
        <taxon>Eukaryota</taxon>
        <taxon>Metazoa</taxon>
        <taxon>Ecdysozoa</taxon>
        <taxon>Nematoda</taxon>
        <taxon>Chromadorea</taxon>
        <taxon>Rhabditida</taxon>
        <taxon>Spirurina</taxon>
        <taxon>Spiruromorpha</taxon>
        <taxon>Filarioidea</taxon>
        <taxon>Onchocercidae</taxon>
        <taxon>Onchocerca</taxon>
    </lineage>
</organism>
<reference evidence="4" key="1">
    <citation type="submission" date="2016-06" db="UniProtKB">
        <authorList>
            <consortium name="WormBaseParasite"/>
        </authorList>
    </citation>
    <scope>IDENTIFICATION</scope>
</reference>
<dbReference type="Proteomes" id="UP000271087">
    <property type="component" value="Unassembled WGS sequence"/>
</dbReference>
<dbReference type="InterPro" id="IPR036397">
    <property type="entry name" value="RNaseH_sf"/>
</dbReference>
<evidence type="ECO:0000313" key="3">
    <source>
        <dbReference type="Proteomes" id="UP000271087"/>
    </source>
</evidence>
<accession>A0A182ER62</accession>
<keyword evidence="3" id="KW-1185">Reference proteome</keyword>
<evidence type="ECO:0000259" key="1">
    <source>
        <dbReference type="Pfam" id="PF18701"/>
    </source>
</evidence>
<dbReference type="OrthoDB" id="8052806at2759"/>
<dbReference type="EMBL" id="UYRW01006288">
    <property type="protein sequence ID" value="VDM94354.1"/>
    <property type="molecule type" value="Genomic_DNA"/>
</dbReference>
<feature type="domain" description="DUF5641" evidence="1">
    <location>
        <begin position="87"/>
        <end position="133"/>
    </location>
</feature>
<evidence type="ECO:0000313" key="4">
    <source>
        <dbReference type="WBParaSite" id="nOo.2.0.1.t10627-RA"/>
    </source>
</evidence>
<dbReference type="GO" id="GO:0003676">
    <property type="term" value="F:nucleic acid binding"/>
    <property type="evidence" value="ECO:0007669"/>
    <property type="project" value="InterPro"/>
</dbReference>
<protein>
    <submittedName>
        <fullName evidence="4">DUF5641 domain-containing protein</fullName>
    </submittedName>
</protein>